<dbReference type="VEuPathDB" id="FungiDB:BO80DRAFT_428651"/>
<dbReference type="SUPFAM" id="SSF144083">
    <property type="entry name" value="Magnesium transport protein CorA, transmembrane region"/>
    <property type="match status" value="1"/>
</dbReference>
<keyword evidence="4 6" id="KW-0472">Membrane</keyword>
<evidence type="ECO:0008006" key="9">
    <source>
        <dbReference type="Google" id="ProtNLM"/>
    </source>
</evidence>
<dbReference type="Proteomes" id="UP000249402">
    <property type="component" value="Unassembled WGS sequence"/>
</dbReference>
<feature type="transmembrane region" description="Helical" evidence="6">
    <location>
        <begin position="495"/>
        <end position="520"/>
    </location>
</feature>
<dbReference type="EMBL" id="KZ824468">
    <property type="protein sequence ID" value="RAK96984.1"/>
    <property type="molecule type" value="Genomic_DNA"/>
</dbReference>
<evidence type="ECO:0000313" key="7">
    <source>
        <dbReference type="EMBL" id="RAK96984.1"/>
    </source>
</evidence>
<reference evidence="7 8" key="1">
    <citation type="submission" date="2018-02" db="EMBL/GenBank/DDBJ databases">
        <title>The genomes of Aspergillus section Nigri reveals drivers in fungal speciation.</title>
        <authorList>
            <consortium name="DOE Joint Genome Institute"/>
            <person name="Vesth T.C."/>
            <person name="Nybo J."/>
            <person name="Theobald S."/>
            <person name="Brandl J."/>
            <person name="Frisvad J.C."/>
            <person name="Nielsen K.F."/>
            <person name="Lyhne E.K."/>
            <person name="Kogle M.E."/>
            <person name="Kuo A."/>
            <person name="Riley R."/>
            <person name="Clum A."/>
            <person name="Nolan M."/>
            <person name="Lipzen A."/>
            <person name="Salamov A."/>
            <person name="Henrissat B."/>
            <person name="Wiebenga A."/>
            <person name="De vries R.P."/>
            <person name="Grigoriev I.V."/>
            <person name="Mortensen U.H."/>
            <person name="Andersen M.R."/>
            <person name="Baker S.E."/>
        </authorList>
    </citation>
    <scope>NUCLEOTIDE SEQUENCE [LARGE SCALE GENOMIC DNA]</scope>
    <source>
        <strain evidence="7 8">CBS 121593</strain>
    </source>
</reference>
<feature type="transmembrane region" description="Helical" evidence="6">
    <location>
        <begin position="463"/>
        <end position="483"/>
    </location>
</feature>
<dbReference type="GeneID" id="37225165"/>
<dbReference type="GO" id="GO:0015087">
    <property type="term" value="F:cobalt ion transmembrane transporter activity"/>
    <property type="evidence" value="ECO:0007669"/>
    <property type="project" value="TreeGrafter"/>
</dbReference>
<dbReference type="GO" id="GO:0015095">
    <property type="term" value="F:magnesium ion transmembrane transporter activity"/>
    <property type="evidence" value="ECO:0007669"/>
    <property type="project" value="TreeGrafter"/>
</dbReference>
<dbReference type="PANTHER" id="PTHR46494">
    <property type="entry name" value="CORA FAMILY METAL ION TRANSPORTER (EUROFUNG)"/>
    <property type="match status" value="1"/>
</dbReference>
<protein>
    <recommendedName>
        <fullName evidence="9">Cora-domain-containing protein</fullName>
    </recommendedName>
</protein>
<dbReference type="STRING" id="1448316.A0A395GNM5"/>
<dbReference type="Gene3D" id="1.20.58.340">
    <property type="entry name" value="Magnesium transport protein CorA, transmembrane region"/>
    <property type="match status" value="1"/>
</dbReference>
<dbReference type="GO" id="GO:0005886">
    <property type="term" value="C:plasma membrane"/>
    <property type="evidence" value="ECO:0007669"/>
    <property type="project" value="UniProtKB-SubCell"/>
</dbReference>
<dbReference type="AlphaFoldDB" id="A0A395GNM5"/>
<evidence type="ECO:0000256" key="4">
    <source>
        <dbReference type="ARBA" id="ARBA00023136"/>
    </source>
</evidence>
<name>A0A395GNM5_9EURO</name>
<proteinExistence type="predicted"/>
<dbReference type="InterPro" id="IPR002523">
    <property type="entry name" value="MgTranspt_CorA/ZnTranspt_ZntB"/>
</dbReference>
<keyword evidence="8" id="KW-1185">Reference proteome</keyword>
<dbReference type="Pfam" id="PF01544">
    <property type="entry name" value="CorA"/>
    <property type="match status" value="1"/>
</dbReference>
<keyword evidence="2 6" id="KW-0812">Transmembrane</keyword>
<feature type="coiled-coil region" evidence="5">
    <location>
        <begin position="418"/>
        <end position="445"/>
    </location>
</feature>
<dbReference type="GO" id="GO:0050897">
    <property type="term" value="F:cobalt ion binding"/>
    <property type="evidence" value="ECO:0007669"/>
    <property type="project" value="TreeGrafter"/>
</dbReference>
<evidence type="ECO:0000313" key="8">
    <source>
        <dbReference type="Proteomes" id="UP000249402"/>
    </source>
</evidence>
<keyword evidence="5" id="KW-0175">Coiled coil</keyword>
<sequence>MEQLWLPGTQPAAYNNFRWNKKFSLRQPELYPDEDKRLQIASNESEIDAFLECFKLDLEPPGRFRALRAFLECAKRQNSFRASSAGENMVIVDDRCDPTPIVAISGHANIRYGRAWESLQYLNNPPPGLHVNVQALKADDLSSHLKQDRTGKAERRLLFVLNITPTIALSVIKNVTCTHLSDVRSFLARHVDFNPYINVIQSHGFVLEFHLPHFILRTNQVARDDSRGLRKCRYMRPPNLRHIPQACIIEAQISFGVFGSDEFFWEAYCFVDTYGSDQESIERYLQDKRDAPSGGSVAQEAPIWEPRYYFLTVFSVRLGQVTMEWTVLAQVLEKDLDPYGEIDGVSLPTFIEKDPGLERTKQRTWTLSILRRLRNSLAKLIAAWHAFDTEQSSCFDLDTPGALADKFREKFSLMRGKMAELRALHMTLEQRIESLEKLSDALVNASALSESITATRQGNNIEILTYITIIYLPVTLITGCYGMNQVSSDVAWWTYWVSISCLTVFTVLLAFALPTGLAWWKSRPLSLGRSLPYYRSWRDLSK</sequence>
<keyword evidence="3 6" id="KW-1133">Transmembrane helix</keyword>
<evidence type="ECO:0000256" key="3">
    <source>
        <dbReference type="ARBA" id="ARBA00022989"/>
    </source>
</evidence>
<comment type="subcellular location">
    <subcellularLocation>
        <location evidence="1">Cell membrane</location>
        <topology evidence="1">Multi-pass membrane protein</topology>
    </subcellularLocation>
</comment>
<dbReference type="InterPro" id="IPR045863">
    <property type="entry name" value="CorA_TM1_TM2"/>
</dbReference>
<evidence type="ECO:0000256" key="2">
    <source>
        <dbReference type="ARBA" id="ARBA00022692"/>
    </source>
</evidence>
<organism evidence="7 8">
    <name type="scientific">Aspergillus ibericus CBS 121593</name>
    <dbReference type="NCBI Taxonomy" id="1448316"/>
    <lineage>
        <taxon>Eukaryota</taxon>
        <taxon>Fungi</taxon>
        <taxon>Dikarya</taxon>
        <taxon>Ascomycota</taxon>
        <taxon>Pezizomycotina</taxon>
        <taxon>Eurotiomycetes</taxon>
        <taxon>Eurotiomycetidae</taxon>
        <taxon>Eurotiales</taxon>
        <taxon>Aspergillaceae</taxon>
        <taxon>Aspergillus</taxon>
        <taxon>Aspergillus subgen. Circumdati</taxon>
    </lineage>
</organism>
<accession>A0A395GNM5</accession>
<dbReference type="PANTHER" id="PTHR46494:SF3">
    <property type="entry name" value="ZINC TRANSPORT PROTEIN ZNTB"/>
    <property type="match status" value="1"/>
</dbReference>
<evidence type="ECO:0000256" key="6">
    <source>
        <dbReference type="SAM" id="Phobius"/>
    </source>
</evidence>
<evidence type="ECO:0000256" key="1">
    <source>
        <dbReference type="ARBA" id="ARBA00004651"/>
    </source>
</evidence>
<dbReference type="GO" id="GO:0000287">
    <property type="term" value="F:magnesium ion binding"/>
    <property type="evidence" value="ECO:0007669"/>
    <property type="project" value="TreeGrafter"/>
</dbReference>
<evidence type="ECO:0000256" key="5">
    <source>
        <dbReference type="SAM" id="Coils"/>
    </source>
</evidence>
<dbReference type="RefSeq" id="XP_025571312.1">
    <property type="nucleotide sequence ID" value="XM_025720300.1"/>
</dbReference>
<dbReference type="OrthoDB" id="5428055at2759"/>
<gene>
    <name evidence="7" type="ORF">BO80DRAFT_428651</name>
</gene>